<evidence type="ECO:0000256" key="6">
    <source>
        <dbReference type="ARBA" id="ARBA00023002"/>
    </source>
</evidence>
<sequence length="427" mass="46285">MNDLNSVITMETVPIRFGVGATKELGFELHKRNLSRVLLVTDPNLRDIGLADSVEAIIREAGVSVEMYDRVHAEPTDRSMEEAIAFQEWKEIDGYVALGGGSSIDTAKAMNLYGTYPAPLLTYINKPVGDALPVPGPLKPLIAIPTTAGTGSETTSVIIMDLMDLHLKTGISHPYIRPSVGVIDPLNTITMPPVVTASTGLDVLCHAIESYTTKSYDARPRPETPGDRPTYIGANPIADMFCTQAMEIAGKHLGRAYHNPNDLEARTQMLLASTLAGFGFGNAGVHIPHAMGYPVAGMVRDYLAPGFPNRSKSQVPHGMSCIVSAPAAFRFTIPAAPERHAEAARLLGVDTHAMTIEEAAQALPETLIRIMKNLDMPNGLEALNYTTSDIPDLTEGTMKQQRLLVNSPRSVSQEDLGDIFHQAMRYW</sequence>
<comment type="similarity">
    <text evidence="3">Belongs to the iron-containing alcohol dehydrogenase family. Hydroxyacid-oxoacid transhydrogenase subfamily.</text>
</comment>
<evidence type="ECO:0000313" key="11">
    <source>
        <dbReference type="EMBL" id="SVB41740.1"/>
    </source>
</evidence>
<dbReference type="Pfam" id="PF25137">
    <property type="entry name" value="ADH_Fe_C"/>
    <property type="match status" value="1"/>
</dbReference>
<protein>
    <recommendedName>
        <fullName evidence="4">hydroxyacid-oxoacid transhydrogenase</fullName>
        <ecNumber evidence="4">1.1.99.24</ecNumber>
    </recommendedName>
</protein>
<organism evidence="11">
    <name type="scientific">marine metagenome</name>
    <dbReference type="NCBI Taxonomy" id="408172"/>
    <lineage>
        <taxon>unclassified sequences</taxon>
        <taxon>metagenomes</taxon>
        <taxon>ecological metagenomes</taxon>
    </lineage>
</organism>
<dbReference type="GO" id="GO:0005739">
    <property type="term" value="C:mitochondrion"/>
    <property type="evidence" value="ECO:0007669"/>
    <property type="project" value="UniProtKB-SubCell"/>
</dbReference>
<feature type="domain" description="Fe-containing alcohol dehydrogenase-like C-terminal" evidence="10">
    <location>
        <begin position="233"/>
        <end position="424"/>
    </location>
</feature>
<evidence type="ECO:0000256" key="7">
    <source>
        <dbReference type="ARBA" id="ARBA00023128"/>
    </source>
</evidence>
<keyword evidence="6" id="KW-0560">Oxidoreductase</keyword>
<comment type="catalytic activity">
    <reaction evidence="1">
        <text>(S)-3-hydroxybutanoate + 2-oxoglutarate = (R)-2-hydroxyglutarate + acetoacetate</text>
        <dbReference type="Rhea" id="RHEA:23048"/>
        <dbReference type="ChEBI" id="CHEBI:11047"/>
        <dbReference type="ChEBI" id="CHEBI:13705"/>
        <dbReference type="ChEBI" id="CHEBI:15801"/>
        <dbReference type="ChEBI" id="CHEBI:16810"/>
        <dbReference type="EC" id="1.1.99.24"/>
    </reaction>
</comment>
<dbReference type="EC" id="1.1.99.24" evidence="4"/>
<dbReference type="InterPro" id="IPR042157">
    <property type="entry name" value="HOT"/>
</dbReference>
<dbReference type="Gene3D" id="3.40.50.1970">
    <property type="match status" value="1"/>
</dbReference>
<feature type="domain" description="Alcohol dehydrogenase iron-type/glycerol dehydrogenase GldA" evidence="9">
    <location>
        <begin position="15"/>
        <end position="185"/>
    </location>
</feature>
<accession>A0A382DTI6</accession>
<dbReference type="PANTHER" id="PTHR11496">
    <property type="entry name" value="ALCOHOL DEHYDROGENASE"/>
    <property type="match status" value="1"/>
</dbReference>
<evidence type="ECO:0000256" key="5">
    <source>
        <dbReference type="ARBA" id="ARBA00022946"/>
    </source>
</evidence>
<gene>
    <name evidence="11" type="ORF">METZ01_LOCUS194594</name>
</gene>
<proteinExistence type="inferred from homology"/>
<dbReference type="GO" id="GO:0004022">
    <property type="term" value="F:alcohol dehydrogenase (NAD+) activity"/>
    <property type="evidence" value="ECO:0007669"/>
    <property type="project" value="InterPro"/>
</dbReference>
<dbReference type="Pfam" id="PF00465">
    <property type="entry name" value="Fe-ADH"/>
    <property type="match status" value="1"/>
</dbReference>
<dbReference type="Gene3D" id="1.20.1090.10">
    <property type="entry name" value="Dehydroquinate synthase-like - alpha domain"/>
    <property type="match status" value="1"/>
</dbReference>
<comment type="subcellular location">
    <subcellularLocation>
        <location evidence="2">Mitochondrion</location>
    </subcellularLocation>
</comment>
<dbReference type="AlphaFoldDB" id="A0A382DTI6"/>
<evidence type="ECO:0000256" key="4">
    <source>
        <dbReference type="ARBA" id="ARBA00013182"/>
    </source>
</evidence>
<evidence type="ECO:0000256" key="1">
    <source>
        <dbReference type="ARBA" id="ARBA00000813"/>
    </source>
</evidence>
<dbReference type="EMBL" id="UINC01041034">
    <property type="protein sequence ID" value="SVB41740.1"/>
    <property type="molecule type" value="Genomic_DNA"/>
</dbReference>
<evidence type="ECO:0000256" key="8">
    <source>
        <dbReference type="ARBA" id="ARBA00049496"/>
    </source>
</evidence>
<dbReference type="InterPro" id="IPR001670">
    <property type="entry name" value="ADH_Fe/GldA"/>
</dbReference>
<dbReference type="InterPro" id="IPR056798">
    <property type="entry name" value="ADH_Fe_C"/>
</dbReference>
<evidence type="ECO:0000256" key="3">
    <source>
        <dbReference type="ARBA" id="ARBA00010005"/>
    </source>
</evidence>
<dbReference type="PANTHER" id="PTHR11496:SF83">
    <property type="entry name" value="HYDROXYACID-OXOACID TRANSHYDROGENASE, MITOCHONDRIAL"/>
    <property type="match status" value="1"/>
</dbReference>
<keyword evidence="5" id="KW-0809">Transit peptide</keyword>
<dbReference type="SUPFAM" id="SSF56796">
    <property type="entry name" value="Dehydroquinate synthase-like"/>
    <property type="match status" value="1"/>
</dbReference>
<keyword evidence="7" id="KW-0496">Mitochondrion</keyword>
<comment type="catalytic activity">
    <reaction evidence="8">
        <text>4-hydroxybutanoate + 2-oxoglutarate = (R)-2-hydroxyglutarate + succinate semialdehyde</text>
        <dbReference type="Rhea" id="RHEA:24734"/>
        <dbReference type="ChEBI" id="CHEBI:15801"/>
        <dbReference type="ChEBI" id="CHEBI:16724"/>
        <dbReference type="ChEBI" id="CHEBI:16810"/>
        <dbReference type="ChEBI" id="CHEBI:57706"/>
        <dbReference type="EC" id="1.1.99.24"/>
    </reaction>
</comment>
<dbReference type="CDD" id="cd08190">
    <property type="entry name" value="HOT"/>
    <property type="match status" value="1"/>
</dbReference>
<evidence type="ECO:0000256" key="2">
    <source>
        <dbReference type="ARBA" id="ARBA00004173"/>
    </source>
</evidence>
<name>A0A382DTI6_9ZZZZ</name>
<dbReference type="InterPro" id="IPR039697">
    <property type="entry name" value="Alcohol_dehydrogenase_Fe"/>
</dbReference>
<evidence type="ECO:0000259" key="10">
    <source>
        <dbReference type="Pfam" id="PF25137"/>
    </source>
</evidence>
<reference evidence="11" key="1">
    <citation type="submission" date="2018-05" db="EMBL/GenBank/DDBJ databases">
        <authorList>
            <person name="Lanie J.A."/>
            <person name="Ng W.-L."/>
            <person name="Kazmierczak K.M."/>
            <person name="Andrzejewski T.M."/>
            <person name="Davidsen T.M."/>
            <person name="Wayne K.J."/>
            <person name="Tettelin H."/>
            <person name="Glass J.I."/>
            <person name="Rusch D."/>
            <person name="Podicherti R."/>
            <person name="Tsui H.-C.T."/>
            <person name="Winkler M.E."/>
        </authorList>
    </citation>
    <scope>NUCLEOTIDE SEQUENCE</scope>
</reference>
<dbReference type="FunFam" id="3.40.50.1970:FF:000003">
    <property type="entry name" value="Alcohol dehydrogenase, iron-containing"/>
    <property type="match status" value="1"/>
</dbReference>
<dbReference type="GO" id="GO:0047988">
    <property type="term" value="F:hydroxyacid-oxoacid transhydrogenase activity"/>
    <property type="evidence" value="ECO:0007669"/>
    <property type="project" value="UniProtKB-EC"/>
</dbReference>
<evidence type="ECO:0000259" key="9">
    <source>
        <dbReference type="Pfam" id="PF00465"/>
    </source>
</evidence>
<dbReference type="GO" id="GO:0046872">
    <property type="term" value="F:metal ion binding"/>
    <property type="evidence" value="ECO:0007669"/>
    <property type="project" value="InterPro"/>
</dbReference>